<dbReference type="Proteomes" id="UP001367508">
    <property type="component" value="Unassembled WGS sequence"/>
</dbReference>
<protein>
    <submittedName>
        <fullName evidence="2">Uncharacterized protein</fullName>
    </submittedName>
</protein>
<dbReference type="AlphaFoldDB" id="A0AAN9JX21"/>
<evidence type="ECO:0000256" key="1">
    <source>
        <dbReference type="SAM" id="MobiDB-lite"/>
    </source>
</evidence>
<sequence length="80" mass="8695">MRRRWRVVEESCDGGGTSEQTGSGFSDTSFFLGDIVGILDTIQTYETNIKARLGCGSEHFGAMMASTSRVTPESDVARQV</sequence>
<reference evidence="2 3" key="1">
    <citation type="submission" date="2024-01" db="EMBL/GenBank/DDBJ databases">
        <title>The genomes of 5 underutilized Papilionoideae crops provide insights into root nodulation and disease resistanc.</title>
        <authorList>
            <person name="Jiang F."/>
        </authorList>
    </citation>
    <scope>NUCLEOTIDE SEQUENCE [LARGE SCALE GENOMIC DNA]</scope>
    <source>
        <strain evidence="2">LVBAO_FW01</strain>
        <tissue evidence="2">Leaves</tissue>
    </source>
</reference>
<name>A0AAN9JX21_CANGL</name>
<accession>A0AAN9JX21</accession>
<evidence type="ECO:0000313" key="2">
    <source>
        <dbReference type="EMBL" id="KAK7305894.1"/>
    </source>
</evidence>
<comment type="caution">
    <text evidence="2">The sequence shown here is derived from an EMBL/GenBank/DDBJ whole genome shotgun (WGS) entry which is preliminary data.</text>
</comment>
<gene>
    <name evidence="2" type="ORF">VNO77_43806</name>
</gene>
<keyword evidence="3" id="KW-1185">Reference proteome</keyword>
<dbReference type="EMBL" id="JAYMYQ010000011">
    <property type="protein sequence ID" value="KAK7305894.1"/>
    <property type="molecule type" value="Genomic_DNA"/>
</dbReference>
<evidence type="ECO:0000313" key="3">
    <source>
        <dbReference type="Proteomes" id="UP001367508"/>
    </source>
</evidence>
<proteinExistence type="predicted"/>
<organism evidence="2 3">
    <name type="scientific">Canavalia gladiata</name>
    <name type="common">Sword bean</name>
    <name type="synonym">Dolichos gladiatus</name>
    <dbReference type="NCBI Taxonomy" id="3824"/>
    <lineage>
        <taxon>Eukaryota</taxon>
        <taxon>Viridiplantae</taxon>
        <taxon>Streptophyta</taxon>
        <taxon>Embryophyta</taxon>
        <taxon>Tracheophyta</taxon>
        <taxon>Spermatophyta</taxon>
        <taxon>Magnoliopsida</taxon>
        <taxon>eudicotyledons</taxon>
        <taxon>Gunneridae</taxon>
        <taxon>Pentapetalae</taxon>
        <taxon>rosids</taxon>
        <taxon>fabids</taxon>
        <taxon>Fabales</taxon>
        <taxon>Fabaceae</taxon>
        <taxon>Papilionoideae</taxon>
        <taxon>50 kb inversion clade</taxon>
        <taxon>NPAAA clade</taxon>
        <taxon>indigoferoid/millettioid clade</taxon>
        <taxon>Phaseoleae</taxon>
        <taxon>Canavalia</taxon>
    </lineage>
</organism>
<feature type="region of interest" description="Disordered" evidence="1">
    <location>
        <begin position="1"/>
        <end position="24"/>
    </location>
</feature>